<comment type="subcellular location">
    <subcellularLocation>
        <location evidence="1">Mitochondrion outer membrane</location>
        <topology evidence="1">Peripheral membrane protein</topology>
        <orientation evidence="1">Cytoplasmic side</orientation>
    </subcellularLocation>
</comment>
<comment type="similarity">
    <text evidence="4">Belongs to the WD repeat MDV1/CAF4 family.</text>
</comment>
<dbReference type="InterPro" id="IPR015943">
    <property type="entry name" value="WD40/YVTN_repeat-like_dom_sf"/>
</dbReference>
<dbReference type="PROSITE" id="PS50082">
    <property type="entry name" value="WD_REPEATS_2"/>
    <property type="match status" value="2"/>
</dbReference>
<dbReference type="Pfam" id="PF00400">
    <property type="entry name" value="WD40"/>
    <property type="match status" value="2"/>
</dbReference>
<keyword evidence="10" id="KW-1185">Reference proteome</keyword>
<dbReference type="InterPro" id="IPR019775">
    <property type="entry name" value="WD40_repeat_CS"/>
</dbReference>
<dbReference type="Pfam" id="PF24883">
    <property type="entry name" value="NPHP3_N"/>
    <property type="match status" value="1"/>
</dbReference>
<dbReference type="InterPro" id="IPR036322">
    <property type="entry name" value="WD40_repeat_dom_sf"/>
</dbReference>
<accession>A0AAD4GY69</accession>
<dbReference type="EMBL" id="VCAU01000007">
    <property type="protein sequence ID" value="KAF9893455.1"/>
    <property type="molecule type" value="Genomic_DNA"/>
</dbReference>
<evidence type="ECO:0000256" key="4">
    <source>
        <dbReference type="ARBA" id="ARBA00038415"/>
    </source>
</evidence>
<dbReference type="GO" id="GO:1990234">
    <property type="term" value="C:transferase complex"/>
    <property type="evidence" value="ECO:0007669"/>
    <property type="project" value="UniProtKB-ARBA"/>
</dbReference>
<reference evidence="9" key="2">
    <citation type="submission" date="2020-02" db="EMBL/GenBank/DDBJ databases">
        <authorList>
            <person name="Gilchrist C.L.M."/>
            <person name="Chooi Y.-H."/>
        </authorList>
    </citation>
    <scope>NUCLEOTIDE SEQUENCE</scope>
    <source>
        <strain evidence="9">MST-FP2251</strain>
    </source>
</reference>
<name>A0AAD4GY69_ASPNN</name>
<protein>
    <recommendedName>
        <fullName evidence="5">Mitochondrial division protein 1</fullName>
    </recommendedName>
</protein>
<feature type="repeat" description="WD" evidence="7">
    <location>
        <begin position="525"/>
        <end position="556"/>
    </location>
</feature>
<dbReference type="AlphaFoldDB" id="A0AAD4GY69"/>
<gene>
    <name evidence="9" type="ORF">FE257_010767</name>
</gene>
<comment type="caution">
    <text evidence="9">The sequence shown here is derived from an EMBL/GenBank/DDBJ whole genome shotgun (WGS) entry which is preliminary data.</text>
</comment>
<keyword evidence="3" id="KW-0677">Repeat</keyword>
<dbReference type="PROSITE" id="PS00678">
    <property type="entry name" value="WD_REPEATS_1"/>
    <property type="match status" value="1"/>
</dbReference>
<evidence type="ECO:0000256" key="2">
    <source>
        <dbReference type="ARBA" id="ARBA00022574"/>
    </source>
</evidence>
<evidence type="ECO:0000256" key="3">
    <source>
        <dbReference type="ARBA" id="ARBA00022737"/>
    </source>
</evidence>
<dbReference type="PRINTS" id="PR00320">
    <property type="entry name" value="GPROTEINBRPT"/>
</dbReference>
<feature type="domain" description="Nephrocystin 3-like N-terminal" evidence="8">
    <location>
        <begin position="159"/>
        <end position="280"/>
    </location>
</feature>
<sequence>MTGLQYEISAFSQTLEPLQRLLHNQPPTQGGLLDDITKCSATFSRLRDKIDPKTSQTLLSKWEFQRWTWPMTGKEGTNVIREIERYKSLFWLALMLSQTQSLNLLMYEKIDLSWLHIVKGAAFNDHENRQIECLPGAQMEVLREINTWIKSPDGNSKRQGILGASFFFKRGEPDRENAKLHFSTLAKQLGDTIPQLIPSIQHAILDDPDISGRGLEDQFEELILQPLIALNPGHPTSTMLIVIDALDECDQDGDVRDILELLPRVQESQSVQFRFLLTSRPDLPIKLGLQQAINNHQHLIIHDIPNPDTKKMDSIYMPILNRLLTNENEEESRQLVHEFKNIIGILILLATPLSVDCFVKLLQIEIDKVQKQCKLFHSVLDVPVRSDEPVRISHGSFRGFLLDNEQKEYPFWVDKGLVHKRLTVQCLKVMQQGLRKNICNLQSDTTPRNDIDKDTLRHCLPSELQYACRYWESSAVEVFLYSIGLMFTEEDSEIKKAFNHESSTWSLVPKVKGTGTELSRWFRLVAFSRDGQLLASGANDHTVKIWDPRTGELRQTLKGHSAWVSSVSFSLDSELLASASFDQTVKVWDARTGELCRTLGGYLDEIHSVTFLSDYQETSFSGNNTVKIWDALTGELRERYD</sequence>
<feature type="repeat" description="WD" evidence="7">
    <location>
        <begin position="557"/>
        <end position="598"/>
    </location>
</feature>
<dbReference type="Proteomes" id="UP001194746">
    <property type="component" value="Unassembled WGS sequence"/>
</dbReference>
<dbReference type="Gene3D" id="2.130.10.10">
    <property type="entry name" value="YVTN repeat-like/Quinoprotein amine dehydrogenase"/>
    <property type="match status" value="1"/>
</dbReference>
<reference evidence="9" key="1">
    <citation type="journal article" date="2019" name="Beilstein J. Org. Chem.">
        <title>Nanangenines: drimane sesquiterpenoids as the dominant metabolite cohort of a novel Australian fungus, Aspergillus nanangensis.</title>
        <authorList>
            <person name="Lacey H.J."/>
            <person name="Gilchrist C.L.M."/>
            <person name="Crombie A."/>
            <person name="Kalaitzis J.A."/>
            <person name="Vuong D."/>
            <person name="Rutledge P.J."/>
            <person name="Turner P."/>
            <person name="Pitt J.I."/>
            <person name="Lacey E."/>
            <person name="Chooi Y.H."/>
            <person name="Piggott A.M."/>
        </authorList>
    </citation>
    <scope>NUCLEOTIDE SEQUENCE</scope>
    <source>
        <strain evidence="9">MST-FP2251</strain>
    </source>
</reference>
<dbReference type="SUPFAM" id="SSF50978">
    <property type="entry name" value="WD40 repeat-like"/>
    <property type="match status" value="1"/>
</dbReference>
<evidence type="ECO:0000313" key="10">
    <source>
        <dbReference type="Proteomes" id="UP001194746"/>
    </source>
</evidence>
<evidence type="ECO:0000256" key="5">
    <source>
        <dbReference type="ARBA" id="ARBA00039789"/>
    </source>
</evidence>
<dbReference type="PANTHER" id="PTHR22847:SF637">
    <property type="entry name" value="WD REPEAT DOMAIN 5B"/>
    <property type="match status" value="1"/>
</dbReference>
<evidence type="ECO:0000256" key="1">
    <source>
        <dbReference type="ARBA" id="ARBA00004570"/>
    </source>
</evidence>
<dbReference type="InterPro" id="IPR020472">
    <property type="entry name" value="WD40_PAC1"/>
</dbReference>
<dbReference type="PROSITE" id="PS50294">
    <property type="entry name" value="WD_REPEATS_REGION"/>
    <property type="match status" value="2"/>
</dbReference>
<proteinExistence type="inferred from homology"/>
<keyword evidence="2 7" id="KW-0853">WD repeat</keyword>
<dbReference type="PANTHER" id="PTHR22847">
    <property type="entry name" value="WD40 REPEAT PROTEIN"/>
    <property type="match status" value="1"/>
</dbReference>
<organism evidence="9 10">
    <name type="scientific">Aspergillus nanangensis</name>
    <dbReference type="NCBI Taxonomy" id="2582783"/>
    <lineage>
        <taxon>Eukaryota</taxon>
        <taxon>Fungi</taxon>
        <taxon>Dikarya</taxon>
        <taxon>Ascomycota</taxon>
        <taxon>Pezizomycotina</taxon>
        <taxon>Eurotiomycetes</taxon>
        <taxon>Eurotiomycetidae</taxon>
        <taxon>Eurotiales</taxon>
        <taxon>Aspergillaceae</taxon>
        <taxon>Aspergillus</taxon>
        <taxon>Aspergillus subgen. Circumdati</taxon>
    </lineage>
</organism>
<evidence type="ECO:0000313" key="9">
    <source>
        <dbReference type="EMBL" id="KAF9893455.1"/>
    </source>
</evidence>
<dbReference type="SMART" id="SM00320">
    <property type="entry name" value="WD40"/>
    <property type="match status" value="3"/>
</dbReference>
<dbReference type="GO" id="GO:0005634">
    <property type="term" value="C:nucleus"/>
    <property type="evidence" value="ECO:0007669"/>
    <property type="project" value="TreeGrafter"/>
</dbReference>
<evidence type="ECO:0000259" key="8">
    <source>
        <dbReference type="Pfam" id="PF24883"/>
    </source>
</evidence>
<evidence type="ECO:0000256" key="6">
    <source>
        <dbReference type="ARBA" id="ARBA00043913"/>
    </source>
</evidence>
<dbReference type="InterPro" id="IPR056884">
    <property type="entry name" value="NPHP3-like_N"/>
</dbReference>
<evidence type="ECO:0000256" key="7">
    <source>
        <dbReference type="PROSITE-ProRule" id="PRU00221"/>
    </source>
</evidence>
<dbReference type="InterPro" id="IPR001680">
    <property type="entry name" value="WD40_rpt"/>
</dbReference>
<comment type="function">
    <text evidence="6">Involved in mitochondrial fission. Acts as an adapter protein required to form mitochondrial fission complexes. Formation of these complexes is required to promote constriction and fission of the mitochondrial compartment at a late step in mitochondrial division.</text>
</comment>
<dbReference type="GO" id="GO:0005741">
    <property type="term" value="C:mitochondrial outer membrane"/>
    <property type="evidence" value="ECO:0007669"/>
    <property type="project" value="UniProtKB-SubCell"/>
</dbReference>